<accession>A0A8X6J984</accession>
<name>A0A8X6J984_TRICU</name>
<organism evidence="1 2">
    <name type="scientific">Trichonephila clavata</name>
    <name type="common">Joro spider</name>
    <name type="synonym">Nephila clavata</name>
    <dbReference type="NCBI Taxonomy" id="2740835"/>
    <lineage>
        <taxon>Eukaryota</taxon>
        <taxon>Metazoa</taxon>
        <taxon>Ecdysozoa</taxon>
        <taxon>Arthropoda</taxon>
        <taxon>Chelicerata</taxon>
        <taxon>Arachnida</taxon>
        <taxon>Araneae</taxon>
        <taxon>Araneomorphae</taxon>
        <taxon>Entelegynae</taxon>
        <taxon>Araneoidea</taxon>
        <taxon>Nephilidae</taxon>
        <taxon>Trichonephila</taxon>
    </lineage>
</organism>
<reference evidence="1" key="1">
    <citation type="submission" date="2020-07" db="EMBL/GenBank/DDBJ databases">
        <title>Multicomponent nature underlies the extraordinary mechanical properties of spider dragline silk.</title>
        <authorList>
            <person name="Kono N."/>
            <person name="Nakamura H."/>
            <person name="Mori M."/>
            <person name="Yoshida Y."/>
            <person name="Ohtoshi R."/>
            <person name="Malay A.D."/>
            <person name="Moran D.A.P."/>
            <person name="Tomita M."/>
            <person name="Numata K."/>
            <person name="Arakawa K."/>
        </authorList>
    </citation>
    <scope>NUCLEOTIDE SEQUENCE</scope>
</reference>
<protein>
    <submittedName>
        <fullName evidence="1">Integrase_H2C2 domain-containing protein</fullName>
    </submittedName>
</protein>
<comment type="caution">
    <text evidence="1">The sequence shown here is derived from an EMBL/GenBank/DDBJ whole genome shotgun (WGS) entry which is preliminary data.</text>
</comment>
<dbReference type="InterPro" id="IPR008042">
    <property type="entry name" value="Retrotrans_Pao"/>
</dbReference>
<sequence length="261" mass="30855">MGKLSNESKFKSENSLVHSLLTNREKISDLWEFGSLGIKDPSEKRSKLELQDLALKHFENTVLRDDKGRYIVSIPWIEESEKLEDHYSLAKERLEKNVKTLKFTGRLFDYEQRQPTGIRPTRNTSAWTYVECERRYLFHLLQRNRTERRSNKKENPFLSSSNFRPDWIHVSYHPHPQITYTRVLEDRSFMGIQITSRHQKKIPGVEKTTYREIQDIKIPRRLSNLDLKDANLSLQVFCDASKLSYATCIFLRAEREGEVTC</sequence>
<evidence type="ECO:0000313" key="2">
    <source>
        <dbReference type="Proteomes" id="UP000887116"/>
    </source>
</evidence>
<proteinExistence type="predicted"/>
<dbReference type="Pfam" id="PF05380">
    <property type="entry name" value="Peptidase_A17"/>
    <property type="match status" value="1"/>
</dbReference>
<dbReference type="Proteomes" id="UP000887116">
    <property type="component" value="Unassembled WGS sequence"/>
</dbReference>
<dbReference type="EMBL" id="BMAO01017460">
    <property type="protein sequence ID" value="GFR15848.1"/>
    <property type="molecule type" value="Genomic_DNA"/>
</dbReference>
<dbReference type="AlphaFoldDB" id="A0A8X6J984"/>
<keyword evidence="2" id="KW-1185">Reference proteome</keyword>
<gene>
    <name evidence="1" type="primary">AVEN_17973_1</name>
    <name evidence="1" type="ORF">TNCT_518601</name>
</gene>
<evidence type="ECO:0000313" key="1">
    <source>
        <dbReference type="EMBL" id="GFR15848.1"/>
    </source>
</evidence>